<evidence type="ECO:0008006" key="5">
    <source>
        <dbReference type="Google" id="ProtNLM"/>
    </source>
</evidence>
<keyword evidence="4" id="KW-1185">Reference proteome</keyword>
<dbReference type="EMBL" id="BAAARE010000029">
    <property type="protein sequence ID" value="GAA2500211.1"/>
    <property type="molecule type" value="Genomic_DNA"/>
</dbReference>
<feature type="region of interest" description="Disordered" evidence="1">
    <location>
        <begin position="66"/>
        <end position="104"/>
    </location>
</feature>
<reference evidence="3 4" key="1">
    <citation type="journal article" date="2019" name="Int. J. Syst. Evol. Microbiol.">
        <title>The Global Catalogue of Microorganisms (GCM) 10K type strain sequencing project: providing services to taxonomists for standard genome sequencing and annotation.</title>
        <authorList>
            <consortium name="The Broad Institute Genomics Platform"/>
            <consortium name="The Broad Institute Genome Sequencing Center for Infectious Disease"/>
            <person name="Wu L."/>
            <person name="Ma J."/>
        </authorList>
    </citation>
    <scope>NUCLEOTIDE SEQUENCE [LARGE SCALE GENOMIC DNA]</scope>
    <source>
        <strain evidence="3 4">JCM 16259</strain>
    </source>
</reference>
<protein>
    <recommendedName>
        <fullName evidence="5">LigA protein</fullName>
    </recommendedName>
</protein>
<accession>A0ABN3MDX2</accession>
<organism evidence="3 4">
    <name type="scientific">Terrabacter carboxydivorans</name>
    <dbReference type="NCBI Taxonomy" id="619730"/>
    <lineage>
        <taxon>Bacteria</taxon>
        <taxon>Bacillati</taxon>
        <taxon>Actinomycetota</taxon>
        <taxon>Actinomycetes</taxon>
        <taxon>Micrococcales</taxon>
        <taxon>Intrasporangiaceae</taxon>
        <taxon>Terrabacter</taxon>
    </lineage>
</organism>
<dbReference type="Proteomes" id="UP001500730">
    <property type="component" value="Unassembled WGS sequence"/>
</dbReference>
<evidence type="ECO:0000313" key="4">
    <source>
        <dbReference type="Proteomes" id="UP001500730"/>
    </source>
</evidence>
<evidence type="ECO:0000256" key="1">
    <source>
        <dbReference type="SAM" id="MobiDB-lite"/>
    </source>
</evidence>
<sequence length="430" mass="44644">MNDMDQRLRQALGEQTEGIRVVADLAERAIARDRSNRRRQLGVAALGAGLALAVAVPVGWGALRPTDVRPLPVGPSRSTTSPTPTPTTTPAPTPTAVPTLTADGAPAPVTLRFATGEPTGTTALPYLLGNVIHDRSRTVRIQAEGRWGTLARLSNDGWLVTDADTLVSTVLDSSGVPLTEITGTTRVSASGLLVAASDTRGSLRAYDNLGEPVASLDVRTCGCSSGSGGSGYEVVGVVNTTVYANRGDLEASVAWDVSTGQTRRLPFRLSVVDPATETAAVLTPGAEPRTSCLELRDLLTLRARWRLCGPLLPRAFSSNGLYLLATGYVDGLNESQLNPDGTFRYGGLVVVRTSDGSLVLEGGGGAGAGGSPVSYQMGDDSKLVVQVGSPSGLRSLQRCTVEGDCEVVAPGAPRTADIPEGDDPYILATN</sequence>
<keyword evidence="2" id="KW-0812">Transmembrane</keyword>
<comment type="caution">
    <text evidence="3">The sequence shown here is derived from an EMBL/GenBank/DDBJ whole genome shotgun (WGS) entry which is preliminary data.</text>
</comment>
<evidence type="ECO:0000256" key="2">
    <source>
        <dbReference type="SAM" id="Phobius"/>
    </source>
</evidence>
<gene>
    <name evidence="3" type="ORF">GCM10009858_43180</name>
</gene>
<proteinExistence type="predicted"/>
<evidence type="ECO:0000313" key="3">
    <source>
        <dbReference type="EMBL" id="GAA2500211.1"/>
    </source>
</evidence>
<feature type="transmembrane region" description="Helical" evidence="2">
    <location>
        <begin position="41"/>
        <end position="63"/>
    </location>
</feature>
<name>A0ABN3MDX2_9MICO</name>
<keyword evidence="2" id="KW-0472">Membrane</keyword>
<dbReference type="RefSeq" id="WP_344257173.1">
    <property type="nucleotide sequence ID" value="NZ_BAAARE010000029.1"/>
</dbReference>
<feature type="compositionally biased region" description="Pro residues" evidence="1">
    <location>
        <begin position="83"/>
        <end position="95"/>
    </location>
</feature>
<keyword evidence="2" id="KW-1133">Transmembrane helix</keyword>